<organism evidence="2 3">
    <name type="scientific">Chloroflexus aurantiacus (strain ATCC 29366 / DSM 635 / J-10-fl)</name>
    <dbReference type="NCBI Taxonomy" id="324602"/>
    <lineage>
        <taxon>Bacteria</taxon>
        <taxon>Bacillati</taxon>
        <taxon>Chloroflexota</taxon>
        <taxon>Chloroflexia</taxon>
        <taxon>Chloroflexales</taxon>
        <taxon>Chloroflexineae</taxon>
        <taxon>Chloroflexaceae</taxon>
        <taxon>Chloroflexus</taxon>
    </lineage>
</organism>
<dbReference type="KEGG" id="cau:Caur_0907"/>
<evidence type="ECO:0000313" key="2">
    <source>
        <dbReference type="EMBL" id="ABY34139.1"/>
    </source>
</evidence>
<dbReference type="Proteomes" id="UP000002008">
    <property type="component" value="Chromosome"/>
</dbReference>
<dbReference type="PATRIC" id="fig|324602.8.peg.1040"/>
<dbReference type="PANTHER" id="PTHR13696">
    <property type="entry name" value="P-LOOP CONTAINING NUCLEOSIDE TRIPHOSPHATE HYDROLASE"/>
    <property type="match status" value="1"/>
</dbReference>
<dbReference type="InterPro" id="IPR025669">
    <property type="entry name" value="AAA_dom"/>
</dbReference>
<dbReference type="Pfam" id="PF13614">
    <property type="entry name" value="AAA_31"/>
    <property type="match status" value="1"/>
</dbReference>
<protein>
    <submittedName>
        <fullName evidence="2">ATPase involved in chromosome partitioning-like protein</fullName>
    </submittedName>
</protein>
<gene>
    <name evidence="2" type="ordered locus">Caur_0907</name>
</gene>
<dbReference type="InterPro" id="IPR027417">
    <property type="entry name" value="P-loop_NTPase"/>
</dbReference>
<dbReference type="InterPro" id="IPR050678">
    <property type="entry name" value="DNA_Partitioning_ATPase"/>
</dbReference>
<keyword evidence="3" id="KW-1185">Reference proteome</keyword>
<sequence length="419" mass="45710">MELIIFSAIEGLQAEVEQLRDVAVLAPSRIDQVQRLLSGSRPPDALYLDDSRGTPLADLWDLTARAQQVGVRVMLGLTGPARAALADAQAAGLPATAERNPVALADWIGAQIGRRRGHGTQRLPVIAIGAAKGGIGKTFATCVLAEGLRRRGLDVLVWDSDISNPGLVPAFRIPASAPSYLHLVQRGPSHWNPTGIQPFIFQPEHTRANQQGWGRIDLLIGSHAVARAENDLRLPDWQGLYQGILALEGYDVVLIDTPPDYLRRPYATHVLQAGGSVVLPTPPGARERMGVGHMLEHFSELAPERLERCSLLFMEPERGVTVTVGMVAELFARRYPRVGSLGTLPREPRLASLADEHDGYISMLDLGPHSRFARATHQVVEALCAQAGLQPRLPMPQTAWWHRFAELFTHRAPVPAMSS</sequence>
<evidence type="ECO:0000313" key="3">
    <source>
        <dbReference type="Proteomes" id="UP000002008"/>
    </source>
</evidence>
<dbReference type="Gene3D" id="3.40.50.300">
    <property type="entry name" value="P-loop containing nucleotide triphosphate hydrolases"/>
    <property type="match status" value="1"/>
</dbReference>
<accession>A9WH44</accession>
<dbReference type="InParanoid" id="A9WH44"/>
<name>A9WH44_CHLAA</name>
<dbReference type="SUPFAM" id="SSF52540">
    <property type="entry name" value="P-loop containing nucleoside triphosphate hydrolases"/>
    <property type="match status" value="1"/>
</dbReference>
<dbReference type="eggNOG" id="COG1192">
    <property type="taxonomic scope" value="Bacteria"/>
</dbReference>
<dbReference type="CDD" id="cd02042">
    <property type="entry name" value="ParAB_family"/>
    <property type="match status" value="1"/>
</dbReference>
<feature type="domain" description="AAA" evidence="1">
    <location>
        <begin position="125"/>
        <end position="301"/>
    </location>
</feature>
<dbReference type="RefSeq" id="WP_012256795.1">
    <property type="nucleotide sequence ID" value="NC_010175.1"/>
</dbReference>
<proteinExistence type="predicted"/>
<dbReference type="STRING" id="324602.Caur_0907"/>
<dbReference type="EnsemblBacteria" id="ABY34139">
    <property type="protein sequence ID" value="ABY34139"/>
    <property type="gene ID" value="Caur_0907"/>
</dbReference>
<dbReference type="AlphaFoldDB" id="A9WH44"/>
<dbReference type="HOGENOM" id="CLU_668765_0_0_0"/>
<evidence type="ECO:0000259" key="1">
    <source>
        <dbReference type="Pfam" id="PF13614"/>
    </source>
</evidence>
<dbReference type="EMBL" id="CP000909">
    <property type="protein sequence ID" value="ABY34139.1"/>
    <property type="molecule type" value="Genomic_DNA"/>
</dbReference>
<reference evidence="3" key="1">
    <citation type="journal article" date="2011" name="BMC Genomics">
        <title>Complete genome sequence of the filamentous anoxygenic phototrophic bacterium Chloroflexus aurantiacus.</title>
        <authorList>
            <person name="Tang K.H."/>
            <person name="Barry K."/>
            <person name="Chertkov O."/>
            <person name="Dalin E."/>
            <person name="Han C.S."/>
            <person name="Hauser L.J."/>
            <person name="Honchak B.M."/>
            <person name="Karbach L.E."/>
            <person name="Land M.L."/>
            <person name="Lapidus A."/>
            <person name="Larimer F.W."/>
            <person name="Mikhailova N."/>
            <person name="Pitluck S."/>
            <person name="Pierson B.K."/>
            <person name="Blankenship R.E."/>
        </authorList>
    </citation>
    <scope>NUCLEOTIDE SEQUENCE [LARGE SCALE GENOMIC DNA]</scope>
    <source>
        <strain evidence="3">ATCC 29366 / DSM 635 / J-10-fl</strain>
    </source>
</reference>
<dbReference type="PANTHER" id="PTHR13696:SF52">
    <property type="entry name" value="PARA FAMILY PROTEIN CT_582"/>
    <property type="match status" value="1"/>
</dbReference>